<keyword evidence="7" id="KW-1185">Reference proteome</keyword>
<dbReference type="SUPFAM" id="SSF54211">
    <property type="entry name" value="Ribosomal protein S5 domain 2-like"/>
    <property type="match status" value="1"/>
</dbReference>
<evidence type="ECO:0000313" key="7">
    <source>
        <dbReference type="Proteomes" id="UP000037043"/>
    </source>
</evidence>
<dbReference type="PANTHER" id="PTHR43527:SF1">
    <property type="entry name" value="L-THREONINE KINASE"/>
    <property type="match status" value="1"/>
</dbReference>
<dbReference type="InterPro" id="IPR020568">
    <property type="entry name" value="Ribosomal_Su5_D2-typ_SF"/>
</dbReference>
<dbReference type="InterPro" id="IPR012363">
    <property type="entry name" value="PduX"/>
</dbReference>
<dbReference type="Proteomes" id="UP000037043">
    <property type="component" value="Unassembled WGS sequence"/>
</dbReference>
<keyword evidence="3 6" id="KW-0418">Kinase</keyword>
<dbReference type="PANTHER" id="PTHR43527">
    <property type="entry name" value="4-DIPHOSPHOCYTIDYL-2-C-METHYL-D-ERYTHRITOL KINASE, CHLOROPLASTIC"/>
    <property type="match status" value="1"/>
</dbReference>
<dbReference type="Pfam" id="PF00288">
    <property type="entry name" value="GHMP_kinases_N"/>
    <property type="match status" value="1"/>
</dbReference>
<keyword evidence="2" id="KW-0547">Nucleotide-binding</keyword>
<dbReference type="AlphaFoldDB" id="A0A0L6ZAF8"/>
<keyword evidence="4" id="KW-0067">ATP-binding</keyword>
<gene>
    <name evidence="6" type="primary">pduX</name>
    <name evidence="6" type="ORF">CLHOM_18470</name>
</gene>
<evidence type="ECO:0000256" key="3">
    <source>
        <dbReference type="ARBA" id="ARBA00022777"/>
    </source>
</evidence>
<dbReference type="InterPro" id="IPR014721">
    <property type="entry name" value="Ribsml_uS5_D2-typ_fold_subgr"/>
</dbReference>
<dbReference type="InterPro" id="IPR006204">
    <property type="entry name" value="GHMP_kinase_N_dom"/>
</dbReference>
<feature type="domain" description="GHMP kinase N-terminal" evidence="5">
    <location>
        <begin position="65"/>
        <end position="122"/>
    </location>
</feature>
<comment type="caution">
    <text evidence="6">The sequence shown here is derived from an EMBL/GenBank/DDBJ whole genome shotgun (WGS) entry which is preliminary data.</text>
</comment>
<name>A0A0L6ZAF8_9CLOT</name>
<protein>
    <submittedName>
        <fullName evidence="6">L-threonine kinase</fullName>
        <ecNumber evidence="6">2.7.1.177</ecNumber>
    </submittedName>
</protein>
<evidence type="ECO:0000256" key="1">
    <source>
        <dbReference type="ARBA" id="ARBA00022679"/>
    </source>
</evidence>
<reference evidence="7" key="1">
    <citation type="submission" date="2015-08" db="EMBL/GenBank/DDBJ databases">
        <title>Genome sequence of the strict anaerobe Clostridium homopropionicum LuHBu1 (DSM 5847T).</title>
        <authorList>
            <person name="Poehlein A."/>
            <person name="Beck M."/>
            <person name="Schiel-Bengelsdorf B."/>
            <person name="Bengelsdorf F.R."/>
            <person name="Daniel R."/>
            <person name="Duerre P."/>
        </authorList>
    </citation>
    <scope>NUCLEOTIDE SEQUENCE [LARGE SCALE GENOMIC DNA]</scope>
    <source>
        <strain evidence="7">DSM 5847</strain>
    </source>
</reference>
<evidence type="ECO:0000259" key="5">
    <source>
        <dbReference type="Pfam" id="PF00288"/>
    </source>
</evidence>
<evidence type="ECO:0000313" key="6">
    <source>
        <dbReference type="EMBL" id="KOA19758.1"/>
    </source>
</evidence>
<dbReference type="STRING" id="36844.SAMN04488501_102147"/>
<dbReference type="GO" id="GO:0005524">
    <property type="term" value="F:ATP binding"/>
    <property type="evidence" value="ECO:0007669"/>
    <property type="project" value="UniProtKB-KW"/>
</dbReference>
<dbReference type="Gene3D" id="3.30.230.10">
    <property type="match status" value="1"/>
</dbReference>
<accession>A0A0L6ZAF8</accession>
<dbReference type="GO" id="GO:0016301">
    <property type="term" value="F:kinase activity"/>
    <property type="evidence" value="ECO:0007669"/>
    <property type="project" value="UniProtKB-KW"/>
</dbReference>
<proteinExistence type="predicted"/>
<dbReference type="EC" id="2.7.1.177" evidence="6"/>
<sequence length="279" mass="32190">MEVITRYPGSFGEVLQGKVNNKDMLLSCPINIYTTVRLFECREPNKKSKCIKTDKFLYNLLRSWNYEEYYESLDLEIYSNIPSGKGMASSTADLCATYYALLKMFKKNFSEEELIKLCISIEPTDSIIFREMTLFDYKKGTYREKIGNYISYNILAFEGEKSINTIEFNNKKLPELSDATDLFTVLKEGLSEKNLEKLSYVSEESIKRNQNRLSYSWIKNIENIKKCTSGLGITGAHSGNALGIIYEDEEKLKAAVKFINKQSFYKVYAVKTLEKIEQV</sequence>
<dbReference type="EMBL" id="LHUR01000022">
    <property type="protein sequence ID" value="KOA19758.1"/>
    <property type="molecule type" value="Genomic_DNA"/>
</dbReference>
<evidence type="ECO:0000256" key="2">
    <source>
        <dbReference type="ARBA" id="ARBA00022741"/>
    </source>
</evidence>
<dbReference type="PIRSF" id="PIRSF033887">
    <property type="entry name" value="PduX"/>
    <property type="match status" value="1"/>
</dbReference>
<keyword evidence="1 6" id="KW-0808">Transferase</keyword>
<evidence type="ECO:0000256" key="4">
    <source>
        <dbReference type="ARBA" id="ARBA00022840"/>
    </source>
</evidence>
<dbReference type="PATRIC" id="fig|1121318.3.peg.1864"/>
<dbReference type="RefSeq" id="WP_052221387.1">
    <property type="nucleotide sequence ID" value="NZ_LHUR01000022.1"/>
</dbReference>
<organism evidence="6 7">
    <name type="scientific">Clostridium homopropionicum DSM 5847</name>
    <dbReference type="NCBI Taxonomy" id="1121318"/>
    <lineage>
        <taxon>Bacteria</taxon>
        <taxon>Bacillati</taxon>
        <taxon>Bacillota</taxon>
        <taxon>Clostridia</taxon>
        <taxon>Eubacteriales</taxon>
        <taxon>Clostridiaceae</taxon>
        <taxon>Clostridium</taxon>
    </lineage>
</organism>